<comment type="cofactor">
    <cofactor evidence="2">
        <name>Mg(2+)</name>
        <dbReference type="ChEBI" id="CHEBI:18420"/>
    </cofactor>
</comment>
<comment type="PTM">
    <text evidence="2">Carboxylation is probably crucial for Mg(2+) binding and, consequently, for the gamma-phosphate positioning of ATP.</text>
</comment>
<dbReference type="GO" id="GO:0008765">
    <property type="term" value="F:UDP-N-acetylmuramoylalanyl-D-glutamate-2,6-diaminopimelate ligase activity"/>
    <property type="evidence" value="ECO:0007669"/>
    <property type="project" value="UniProtKB-UniRule"/>
</dbReference>
<dbReference type="NCBIfam" id="NF001126">
    <property type="entry name" value="PRK00139.1-4"/>
    <property type="match status" value="1"/>
</dbReference>
<dbReference type="PANTHER" id="PTHR23135">
    <property type="entry name" value="MUR LIGASE FAMILY MEMBER"/>
    <property type="match status" value="1"/>
</dbReference>
<feature type="domain" description="Mur ligase C-terminal" evidence="4">
    <location>
        <begin position="281"/>
        <end position="402"/>
    </location>
</feature>
<comment type="function">
    <text evidence="2">Catalyzes the addition of meso-diaminopimelic acid to the nucleotide precursor UDP-N-acetylmuramoyl-L-alanyl-D-glutamate (UMAG) in the biosynthesis of bacterial cell-wall peptidoglycan.</text>
</comment>
<dbReference type="EMBL" id="CP063078">
    <property type="protein sequence ID" value="QOQ87986.1"/>
    <property type="molecule type" value="Genomic_DNA"/>
</dbReference>
<dbReference type="InterPro" id="IPR005761">
    <property type="entry name" value="UDP-N-AcMur-Glu-dNH2Pim_ligase"/>
</dbReference>
<dbReference type="HAMAP" id="MF_00208">
    <property type="entry name" value="MurE"/>
    <property type="match status" value="1"/>
</dbReference>
<accession>A0A7M1LJJ1</accession>
<keyword evidence="2 6" id="KW-0436">Ligase</keyword>
<dbReference type="SUPFAM" id="SSF53623">
    <property type="entry name" value="MurD-like peptide ligases, catalytic domain"/>
    <property type="match status" value="1"/>
</dbReference>
<dbReference type="GO" id="GO:0008360">
    <property type="term" value="P:regulation of cell shape"/>
    <property type="evidence" value="ECO:0007669"/>
    <property type="project" value="UniProtKB-KW"/>
</dbReference>
<dbReference type="GO" id="GO:0005737">
    <property type="term" value="C:cytoplasm"/>
    <property type="evidence" value="ECO:0007669"/>
    <property type="project" value="UniProtKB-SubCell"/>
</dbReference>
<comment type="similarity">
    <text evidence="1 2">Belongs to the MurCDEF family. MurE subfamily.</text>
</comment>
<feature type="binding site" evidence="2">
    <location>
        <position position="404"/>
    </location>
    <ligand>
        <name>meso-2,6-diaminopimelate</name>
        <dbReference type="ChEBI" id="CHEBI:57791"/>
    </ligand>
</feature>
<keyword evidence="2" id="KW-0460">Magnesium</keyword>
<evidence type="ECO:0000256" key="3">
    <source>
        <dbReference type="RuleBase" id="RU004135"/>
    </source>
</evidence>
<comment type="pathway">
    <text evidence="2 3">Cell wall biogenesis; peptidoglycan biosynthesis.</text>
</comment>
<gene>
    <name evidence="2" type="primary">murE</name>
    <name evidence="6" type="ORF">IMC76_04100</name>
</gene>
<dbReference type="InterPro" id="IPR013221">
    <property type="entry name" value="Mur_ligase_cen"/>
</dbReference>
<evidence type="ECO:0000256" key="1">
    <source>
        <dbReference type="ARBA" id="ARBA00005898"/>
    </source>
</evidence>
<sequence length="428" mass="47569">MKIELKDNFITDDTREVIKGCYFLSSKFNAKFEQTAKENGVKVINLDKAKELLGIDSNIKIVGITGTNGKTTTAAAIYSTLLDLRYSVFLCGTRGAFVNEKQVDKKGLTTSSPIRILSYLKTASYEKCDYFIMEVSSHAIAQNRIEGLNFALKIFTNITQDHLDYHKTMAEYLAVKSSFFMDETPKLINKDQLNGLVFNPKNAYTYGIKEIATFKVVAYSIDKGIDATIKTLNQDGELESDMVGEFNLYNLLAAFSAVAILTKKPNLEITKALSNFAGVAGRMELVSDNPRVIVDFAHTPDGVEKVLNALKHDKLIVVFGAGGDRDKTKRPLMAAIAEHFAYKIIVTSDNPRTEDANSIIDDIFKGFKDSSKVLREVDRKKAIKAALNLAQNGEVVVILGKGDEDYQEINGVKHHFSDKEVVREILCK</sequence>
<keyword evidence="7" id="KW-1185">Reference proteome</keyword>
<dbReference type="Pfam" id="PF02875">
    <property type="entry name" value="Mur_ligase_C"/>
    <property type="match status" value="1"/>
</dbReference>
<comment type="caution">
    <text evidence="2">Lacks conserved residue(s) required for the propagation of feature annotation.</text>
</comment>
<dbReference type="AlphaFoldDB" id="A0A7M1LJJ1"/>
<protein>
    <recommendedName>
        <fullName evidence="2">UDP-N-acetylmuramoyl-L-alanyl-D-glutamate--2,6-diaminopimelate ligase</fullName>
        <ecNumber evidence="2">6.3.2.13</ecNumber>
    </recommendedName>
    <alternativeName>
        <fullName evidence="2">Meso-A2pm-adding enzyme</fullName>
    </alternativeName>
    <alternativeName>
        <fullName evidence="2">Meso-diaminopimelate-adding enzyme</fullName>
    </alternativeName>
    <alternativeName>
        <fullName evidence="2">UDP-MurNAc-L-Ala-D-Glu:meso-diaminopimelate ligase</fullName>
    </alternativeName>
    <alternativeName>
        <fullName evidence="2">UDP-MurNAc-tripeptide synthetase</fullName>
    </alternativeName>
    <alternativeName>
        <fullName evidence="2">UDP-N-acetylmuramyl-tripeptide synthetase</fullName>
    </alternativeName>
</protein>
<keyword evidence="2" id="KW-0067">ATP-binding</keyword>
<keyword evidence="2 3" id="KW-0131">Cell cycle</keyword>
<keyword evidence="2 3" id="KW-0573">Peptidoglycan synthesis</keyword>
<keyword evidence="2 3" id="KW-0132">Cell division</keyword>
<feature type="binding site" evidence="2">
    <location>
        <position position="142"/>
    </location>
    <ligand>
        <name>UDP-N-acetyl-alpha-D-muramoyl-L-alanyl-D-glutamate</name>
        <dbReference type="ChEBI" id="CHEBI:83900"/>
    </ligand>
</feature>
<dbReference type="GO" id="GO:0009252">
    <property type="term" value="P:peptidoglycan biosynthetic process"/>
    <property type="evidence" value="ECO:0007669"/>
    <property type="project" value="UniProtKB-UniRule"/>
</dbReference>
<name>A0A7M1LJJ1_9BACT</name>
<evidence type="ECO:0000256" key="2">
    <source>
        <dbReference type="HAMAP-Rule" id="MF_00208"/>
    </source>
</evidence>
<dbReference type="GO" id="GO:0071555">
    <property type="term" value="P:cell wall organization"/>
    <property type="evidence" value="ECO:0007669"/>
    <property type="project" value="UniProtKB-KW"/>
</dbReference>
<keyword evidence="2 3" id="KW-0961">Cell wall biogenesis/degradation</keyword>
<organism evidence="6 7">
    <name type="scientific">Campylobacter corcagiensis</name>
    <dbReference type="NCBI Taxonomy" id="1448857"/>
    <lineage>
        <taxon>Bacteria</taxon>
        <taxon>Pseudomonadati</taxon>
        <taxon>Campylobacterota</taxon>
        <taxon>Epsilonproteobacteria</taxon>
        <taxon>Campylobacterales</taxon>
        <taxon>Campylobacteraceae</taxon>
        <taxon>Campylobacter</taxon>
    </lineage>
</organism>
<evidence type="ECO:0000259" key="4">
    <source>
        <dbReference type="Pfam" id="PF02875"/>
    </source>
</evidence>
<comment type="subcellular location">
    <subcellularLocation>
        <location evidence="2 3">Cytoplasm</location>
    </subcellularLocation>
</comment>
<dbReference type="Gene3D" id="3.40.1190.10">
    <property type="entry name" value="Mur-like, catalytic domain"/>
    <property type="match status" value="1"/>
</dbReference>
<feature type="binding site" evidence="2">
    <location>
        <position position="14"/>
    </location>
    <ligand>
        <name>UDP-N-acetyl-alpha-D-muramoyl-L-alanyl-D-glutamate</name>
        <dbReference type="ChEBI" id="CHEBI:83900"/>
    </ligand>
</feature>
<keyword evidence="2" id="KW-0963">Cytoplasm</keyword>
<dbReference type="EC" id="6.3.2.13" evidence="2"/>
<evidence type="ECO:0000313" key="7">
    <source>
        <dbReference type="Proteomes" id="UP000594749"/>
    </source>
</evidence>
<keyword evidence="2" id="KW-0547">Nucleotide-binding</keyword>
<dbReference type="InterPro" id="IPR004101">
    <property type="entry name" value="Mur_ligase_C"/>
</dbReference>
<proteinExistence type="inferred from homology"/>
<dbReference type="Gene3D" id="3.90.190.20">
    <property type="entry name" value="Mur ligase, C-terminal domain"/>
    <property type="match status" value="1"/>
</dbReference>
<feature type="binding site" evidence="2">
    <location>
        <position position="325"/>
    </location>
    <ligand>
        <name>meso-2,6-diaminopimelate</name>
        <dbReference type="ChEBI" id="CHEBI:57791"/>
    </ligand>
</feature>
<evidence type="ECO:0000259" key="5">
    <source>
        <dbReference type="Pfam" id="PF08245"/>
    </source>
</evidence>
<dbReference type="Proteomes" id="UP000594749">
    <property type="component" value="Chromosome"/>
</dbReference>
<dbReference type="SUPFAM" id="SSF53244">
    <property type="entry name" value="MurD-like peptide ligases, peptide-binding domain"/>
    <property type="match status" value="1"/>
</dbReference>
<feature type="binding site" evidence="2">
    <location>
        <begin position="66"/>
        <end position="72"/>
    </location>
    <ligand>
        <name>ATP</name>
        <dbReference type="ChEBI" id="CHEBI:30616"/>
    </ligand>
</feature>
<dbReference type="OrthoDB" id="9800958at2"/>
<dbReference type="Pfam" id="PF08245">
    <property type="entry name" value="Mur_ligase_M"/>
    <property type="match status" value="1"/>
</dbReference>
<feature type="binding site" evidence="2">
    <location>
        <position position="144"/>
    </location>
    <ligand>
        <name>UDP-N-acetyl-alpha-D-muramoyl-L-alanyl-D-glutamate</name>
        <dbReference type="ChEBI" id="CHEBI:83900"/>
    </ligand>
</feature>
<feature type="modified residue" description="N6-carboxylysine" evidence="2">
    <location>
        <position position="176"/>
    </location>
</feature>
<dbReference type="RefSeq" id="WP_025802007.1">
    <property type="nucleotide sequence ID" value="NZ_CP053842.1"/>
</dbReference>
<dbReference type="GO" id="GO:0005524">
    <property type="term" value="F:ATP binding"/>
    <property type="evidence" value="ECO:0007669"/>
    <property type="project" value="UniProtKB-UniRule"/>
</dbReference>
<feature type="binding site" evidence="2">
    <location>
        <position position="136"/>
    </location>
    <ligand>
        <name>UDP-N-acetyl-alpha-D-muramoyl-L-alanyl-D-glutamate</name>
        <dbReference type="ChEBI" id="CHEBI:83900"/>
    </ligand>
</feature>
<dbReference type="InterPro" id="IPR036565">
    <property type="entry name" value="Mur-like_cat_sf"/>
</dbReference>
<feature type="binding site" evidence="2">
    <location>
        <begin position="109"/>
        <end position="110"/>
    </location>
    <ligand>
        <name>UDP-N-acetyl-alpha-D-muramoyl-L-alanyl-D-glutamate</name>
        <dbReference type="ChEBI" id="CHEBI:83900"/>
    </ligand>
</feature>
<comment type="catalytic activity">
    <reaction evidence="2">
        <text>UDP-N-acetyl-alpha-D-muramoyl-L-alanyl-D-glutamate + meso-2,6-diaminopimelate + ATP = UDP-N-acetyl-alpha-D-muramoyl-L-alanyl-gamma-D-glutamyl-meso-2,6-diaminopimelate + ADP + phosphate + H(+)</text>
        <dbReference type="Rhea" id="RHEA:23676"/>
        <dbReference type="ChEBI" id="CHEBI:15378"/>
        <dbReference type="ChEBI" id="CHEBI:30616"/>
        <dbReference type="ChEBI" id="CHEBI:43474"/>
        <dbReference type="ChEBI" id="CHEBI:57791"/>
        <dbReference type="ChEBI" id="CHEBI:83900"/>
        <dbReference type="ChEBI" id="CHEBI:83905"/>
        <dbReference type="ChEBI" id="CHEBI:456216"/>
        <dbReference type="EC" id="6.3.2.13"/>
    </reaction>
</comment>
<dbReference type="GO" id="GO:0000287">
    <property type="term" value="F:magnesium ion binding"/>
    <property type="evidence" value="ECO:0007669"/>
    <property type="project" value="UniProtKB-UniRule"/>
</dbReference>
<feature type="binding site" evidence="2">
    <location>
        <begin position="349"/>
        <end position="352"/>
    </location>
    <ligand>
        <name>meso-2,6-diaminopimelate</name>
        <dbReference type="ChEBI" id="CHEBI:57791"/>
    </ligand>
</feature>
<dbReference type="InterPro" id="IPR036615">
    <property type="entry name" value="Mur_ligase_C_dom_sf"/>
</dbReference>
<feature type="binding site" evidence="2">
    <location>
        <position position="400"/>
    </location>
    <ligand>
        <name>meso-2,6-diaminopimelate</name>
        <dbReference type="ChEBI" id="CHEBI:57791"/>
    </ligand>
</feature>
<dbReference type="GO" id="GO:0051301">
    <property type="term" value="P:cell division"/>
    <property type="evidence" value="ECO:0007669"/>
    <property type="project" value="UniProtKB-KW"/>
</dbReference>
<dbReference type="NCBIfam" id="TIGR01085">
    <property type="entry name" value="murE"/>
    <property type="match status" value="1"/>
</dbReference>
<feature type="short sequence motif" description="Meso-diaminopimelate recognition motif" evidence="2">
    <location>
        <begin position="349"/>
        <end position="352"/>
    </location>
</feature>
<dbReference type="UniPathway" id="UPA00219"/>
<dbReference type="PANTHER" id="PTHR23135:SF4">
    <property type="entry name" value="UDP-N-ACETYLMURAMOYL-L-ALANYL-D-GLUTAMATE--2,6-DIAMINOPIMELATE LIGASE MURE HOMOLOG, CHLOROPLASTIC"/>
    <property type="match status" value="1"/>
</dbReference>
<reference evidence="6 7" key="1">
    <citation type="submission" date="2020-10" db="EMBL/GenBank/DDBJ databases">
        <title>Campylobacter and Helicobacter PacBio genomes.</title>
        <authorList>
            <person name="Lane C."/>
        </authorList>
    </citation>
    <scope>NUCLEOTIDE SEQUENCE [LARGE SCALE GENOMIC DNA]</scope>
    <source>
        <strain evidence="6 7">2016D-0077</strain>
    </source>
</reference>
<keyword evidence="2 3" id="KW-0133">Cell shape</keyword>
<feature type="domain" description="Mur ligase central" evidence="5">
    <location>
        <begin position="64"/>
        <end position="257"/>
    </location>
</feature>
<evidence type="ECO:0000313" key="6">
    <source>
        <dbReference type="EMBL" id="QOQ87986.1"/>
    </source>
</evidence>